<feature type="domain" description="Zn(2)-C6 fungal-type" evidence="8">
    <location>
        <begin position="30"/>
        <end position="59"/>
    </location>
</feature>
<feature type="region of interest" description="Disordered" evidence="6">
    <location>
        <begin position="1"/>
        <end position="23"/>
    </location>
</feature>
<evidence type="ECO:0000256" key="1">
    <source>
        <dbReference type="ARBA" id="ARBA00004123"/>
    </source>
</evidence>
<keyword evidence="7" id="KW-0472">Membrane</keyword>
<reference evidence="9 10" key="1">
    <citation type="submission" date="2020-05" db="EMBL/GenBank/DDBJ databases">
        <authorList>
            <person name="Casaregola S."/>
            <person name="Devillers H."/>
            <person name="Grondin C."/>
        </authorList>
    </citation>
    <scope>NUCLEOTIDE SEQUENCE [LARGE SCALE GENOMIC DNA]</scope>
    <source>
        <strain evidence="9 10">CLIB 1767</strain>
    </source>
</reference>
<dbReference type="CDD" id="cd12148">
    <property type="entry name" value="fungal_TF_MHR"/>
    <property type="match status" value="1"/>
</dbReference>
<gene>
    <name evidence="9" type="ORF">KABA2_05S10604</name>
</gene>
<comment type="subcellular location">
    <subcellularLocation>
        <location evidence="1">Nucleus</location>
    </subcellularLocation>
</comment>
<keyword evidence="2" id="KW-0479">Metal-binding</keyword>
<dbReference type="GO" id="GO:0005634">
    <property type="term" value="C:nucleus"/>
    <property type="evidence" value="ECO:0007669"/>
    <property type="project" value="UniProtKB-SubCell"/>
</dbReference>
<dbReference type="SMART" id="SM00906">
    <property type="entry name" value="Fungal_trans"/>
    <property type="match status" value="1"/>
</dbReference>
<dbReference type="Gene3D" id="4.10.240.10">
    <property type="entry name" value="Zn(2)-C6 fungal-type DNA-binding domain"/>
    <property type="match status" value="1"/>
</dbReference>
<feature type="transmembrane region" description="Helical" evidence="7">
    <location>
        <begin position="170"/>
        <end position="192"/>
    </location>
</feature>
<dbReference type="AlphaFoldDB" id="A0A8H2VGS2"/>
<dbReference type="InterPro" id="IPR036864">
    <property type="entry name" value="Zn2-C6_fun-type_DNA-bd_sf"/>
</dbReference>
<dbReference type="GO" id="GO:0003677">
    <property type="term" value="F:DNA binding"/>
    <property type="evidence" value="ECO:0007669"/>
    <property type="project" value="UniProtKB-KW"/>
</dbReference>
<dbReference type="CDD" id="cd00067">
    <property type="entry name" value="GAL4"/>
    <property type="match status" value="1"/>
</dbReference>
<evidence type="ECO:0000256" key="5">
    <source>
        <dbReference type="ARBA" id="ARBA00023242"/>
    </source>
</evidence>
<dbReference type="InterPro" id="IPR007219">
    <property type="entry name" value="XnlR_reg_dom"/>
</dbReference>
<feature type="compositionally biased region" description="Low complexity" evidence="6">
    <location>
        <begin position="12"/>
        <end position="22"/>
    </location>
</feature>
<keyword evidence="10" id="KW-1185">Reference proteome</keyword>
<dbReference type="GeneID" id="64858232"/>
<dbReference type="EMBL" id="CAEFZW010000005">
    <property type="protein sequence ID" value="CAB4255196.1"/>
    <property type="molecule type" value="Genomic_DNA"/>
</dbReference>
<evidence type="ECO:0000256" key="3">
    <source>
        <dbReference type="ARBA" id="ARBA00022833"/>
    </source>
</evidence>
<evidence type="ECO:0000256" key="6">
    <source>
        <dbReference type="SAM" id="MobiDB-lite"/>
    </source>
</evidence>
<evidence type="ECO:0000313" key="10">
    <source>
        <dbReference type="Proteomes" id="UP000644660"/>
    </source>
</evidence>
<keyword evidence="4" id="KW-0238">DNA-binding</keyword>
<dbReference type="PANTHER" id="PTHR46910">
    <property type="entry name" value="TRANSCRIPTION FACTOR PDR1"/>
    <property type="match status" value="1"/>
</dbReference>
<dbReference type="InterPro" id="IPR050987">
    <property type="entry name" value="AtrR-like"/>
</dbReference>
<name>A0A8H2VGS2_9SACH</name>
<feature type="compositionally biased region" description="Basic and acidic residues" evidence="6">
    <location>
        <begin position="1"/>
        <end position="11"/>
    </location>
</feature>
<keyword evidence="5" id="KW-0539">Nucleus</keyword>
<organism evidence="9 10">
    <name type="scientific">Maudiozyma barnettii</name>
    <dbReference type="NCBI Taxonomy" id="61262"/>
    <lineage>
        <taxon>Eukaryota</taxon>
        <taxon>Fungi</taxon>
        <taxon>Dikarya</taxon>
        <taxon>Ascomycota</taxon>
        <taxon>Saccharomycotina</taxon>
        <taxon>Saccharomycetes</taxon>
        <taxon>Saccharomycetales</taxon>
        <taxon>Saccharomycetaceae</taxon>
        <taxon>Maudiozyma</taxon>
    </lineage>
</organism>
<dbReference type="PROSITE" id="PS00463">
    <property type="entry name" value="ZN2_CY6_FUNGAL_1"/>
    <property type="match status" value="1"/>
</dbReference>
<evidence type="ECO:0000256" key="4">
    <source>
        <dbReference type="ARBA" id="ARBA00023125"/>
    </source>
</evidence>
<dbReference type="PROSITE" id="PS50048">
    <property type="entry name" value="ZN2_CY6_FUNGAL_2"/>
    <property type="match status" value="1"/>
</dbReference>
<evidence type="ECO:0000256" key="7">
    <source>
        <dbReference type="SAM" id="Phobius"/>
    </source>
</evidence>
<dbReference type="GO" id="GO:0008270">
    <property type="term" value="F:zinc ion binding"/>
    <property type="evidence" value="ECO:0007669"/>
    <property type="project" value="InterPro"/>
</dbReference>
<dbReference type="Pfam" id="PF00172">
    <property type="entry name" value="Zn_clus"/>
    <property type="match status" value="1"/>
</dbReference>
<dbReference type="GO" id="GO:0045944">
    <property type="term" value="P:positive regulation of transcription by RNA polymerase II"/>
    <property type="evidence" value="ECO:0007669"/>
    <property type="project" value="UniProtKB-ARBA"/>
</dbReference>
<dbReference type="Proteomes" id="UP000644660">
    <property type="component" value="Unassembled WGS sequence"/>
</dbReference>
<protein>
    <submittedName>
        <fullName evidence="9">Similar to Saccharomyces cerevisiae YER184C Putative zinc cluster protein</fullName>
    </submittedName>
</protein>
<proteinExistence type="predicted"/>
<evidence type="ECO:0000259" key="8">
    <source>
        <dbReference type="PROSITE" id="PS50048"/>
    </source>
</evidence>
<dbReference type="PANTHER" id="PTHR46910:SF3">
    <property type="entry name" value="HALOTOLERANCE PROTEIN 9-RELATED"/>
    <property type="match status" value="1"/>
</dbReference>
<dbReference type="SMART" id="SM00066">
    <property type="entry name" value="GAL4"/>
    <property type="match status" value="1"/>
</dbReference>
<dbReference type="Pfam" id="PF04082">
    <property type="entry name" value="Fungal_trans"/>
    <property type="match status" value="1"/>
</dbReference>
<keyword evidence="7" id="KW-0812">Transmembrane</keyword>
<dbReference type="GO" id="GO:0006351">
    <property type="term" value="P:DNA-templated transcription"/>
    <property type="evidence" value="ECO:0007669"/>
    <property type="project" value="InterPro"/>
</dbReference>
<evidence type="ECO:0000256" key="2">
    <source>
        <dbReference type="ARBA" id="ARBA00022723"/>
    </source>
</evidence>
<accession>A0A8H2VGS2</accession>
<dbReference type="SUPFAM" id="SSF57701">
    <property type="entry name" value="Zn2/Cys6 DNA-binding domain"/>
    <property type="match status" value="1"/>
</dbReference>
<keyword evidence="3" id="KW-0862">Zinc</keyword>
<evidence type="ECO:0000313" key="9">
    <source>
        <dbReference type="EMBL" id="CAB4255196.1"/>
    </source>
</evidence>
<dbReference type="GO" id="GO:0000981">
    <property type="term" value="F:DNA-binding transcription factor activity, RNA polymerase II-specific"/>
    <property type="evidence" value="ECO:0007669"/>
    <property type="project" value="InterPro"/>
</dbReference>
<dbReference type="InterPro" id="IPR001138">
    <property type="entry name" value="Zn2Cys6_DnaBD"/>
</dbReference>
<keyword evidence="7" id="KW-1133">Transmembrane helix</keyword>
<comment type="caution">
    <text evidence="9">The sequence shown here is derived from an EMBL/GenBank/DDBJ whole genome shotgun (WGS) entry which is preliminary data.</text>
</comment>
<dbReference type="RefSeq" id="XP_041407040.1">
    <property type="nucleotide sequence ID" value="XM_041551106.1"/>
</dbReference>
<sequence>MSKVSKVEGKVNKNNNNSNSAGVRRRVNKACAVCRRRKVKCDGTQPCQNCKISGLLCSYEKKKIAERVSLYKQEDDIRKELGTLSHYRKCLENLVDVDSIQLQPLLTQLDSKLDKFRDDMRLTFSNKAVKSYHQKASLETSLVETDFVKFNYYEKLYMSECSENLESSTISVYFGLYTALTLFSNGGFGWLFKKMFISTLDQDETKKTFYLYLKCVDLGSVWFSKNLQQSTRPLQWCKKYYKSNLPKDVSDSDVVISVSNDVCNVINDKETDFSDIKRVPPEVVLERVVDLMKKHKTFFSNPEVKFTPLLNKQFFMAEEYMHLLFLEYFQRCTFALLVDNRVIQSTLWFLDEFFWKEDYTNLRRFVGSIINRAVDSGYNRWEYYIGLSEETADHKRKLWWKLYWWDKWSSLLTGKPTLIQERQVECLLPKSFLECGIDDKMDINTLLKSADFEKAYKDGVLTDLAYYILAKILQYCFDEILYNNKFTSYRIFSANYPNLDEISSDLLENIELLRNYFELLETKLLPLFDNLKGPGPDLDYCVIFYFSATEALSSVGNVLIRIMGTEKTILKDKLNDKLILLRSLSVNASQKALRKLLLLKEKYYQIRMTKMTTFFIIVIVICAIDSPVEDMVSNVSLLCSILGQFTLNERQENIFDEHISYVYEQQPTVSISFSFILVRIYLQTCLYATNLSSEELGKRLKDESEVTYNMYCDLLDTSSRCFEPLLRDIEISYMHKEVLDLVNKTTGSQFFANFKKPVSNEDSTGTGHSRVSSTTPQDELLSLINLEDFLNLDIFPEVYHAIWQNFDTD</sequence>